<dbReference type="AlphaFoldDB" id="A0A191ZJS2"/>
<evidence type="ECO:0000313" key="8">
    <source>
        <dbReference type="EMBL" id="ANJ68083.1"/>
    </source>
</evidence>
<organism evidence="8 9">
    <name type="scientific">Halothiobacillus diazotrophicus</name>
    <dbReference type="NCBI Taxonomy" id="1860122"/>
    <lineage>
        <taxon>Bacteria</taxon>
        <taxon>Pseudomonadati</taxon>
        <taxon>Pseudomonadota</taxon>
        <taxon>Gammaproteobacteria</taxon>
        <taxon>Chromatiales</taxon>
        <taxon>Halothiobacillaceae</taxon>
        <taxon>Halothiobacillus</taxon>
    </lineage>
</organism>
<dbReference type="RefSeq" id="WP_066102225.1">
    <property type="nucleotide sequence ID" value="NZ_CP016027.1"/>
</dbReference>
<keyword evidence="2" id="KW-0808">Transferase</keyword>
<dbReference type="Proteomes" id="UP000078596">
    <property type="component" value="Chromosome"/>
</dbReference>
<reference evidence="8 9" key="1">
    <citation type="submission" date="2016-06" db="EMBL/GenBank/DDBJ databases">
        <title>Insight into the functional genes involving in sulfur oxidation in Pearl River water.</title>
        <authorList>
            <person name="Luo J."/>
            <person name="Tan X."/>
            <person name="Lin W."/>
        </authorList>
    </citation>
    <scope>NUCLEOTIDE SEQUENCE [LARGE SCALE GENOMIC DNA]</scope>
    <source>
        <strain evidence="8 9">LS2</strain>
    </source>
</reference>
<dbReference type="InterPro" id="IPR016633">
    <property type="entry name" value="EarP"/>
</dbReference>
<keyword evidence="1" id="KW-0328">Glycosyltransferase</keyword>
<comment type="function">
    <text evidence="3">Protein-arginine rhamnosyltransferase that catalyzes the transfer of a single rhamnose to elongation factor P (EF-P) on 'Lys-32', a modification required for EF-P-dependent rescue of polyproline stalled ribosomes.</text>
</comment>
<evidence type="ECO:0000256" key="3">
    <source>
        <dbReference type="ARBA" id="ARBA00024303"/>
    </source>
</evidence>
<proteinExistence type="inferred from homology"/>
<evidence type="ECO:0000256" key="2">
    <source>
        <dbReference type="ARBA" id="ARBA00022679"/>
    </source>
</evidence>
<sequence length="397" mass="44588">MSTFPTNVCPHKDRPEFKANWDIFCRVIDNFGDIGITWRLARILATEYRQTVRLWVDDPAALAKLVPDIDPLVNRQHCLGIEIRLWSTPFPDVTPATVVIEAFACALPENYVRVMAEHTRAWFNLEYFTAEPWAAECHGLPSPQPNGVPKIFAIPGIAPGTGGLLREADLLAERQRFLSTPSLRQDWATRWRVPLPVGNCLTVFLFGYENAALSGLLQALATHPTPVVAYLPEGRLLTSARMALNLPTLSTGDRHSHGNLTLHILPFLPQHEFDRLLWLCDLNFVRGEDSLARAIWAGKPFIWQIYPTADDAHWIKLDALLDTLGETVPPTAQTAWRQVSHDWNAETFTPAHWQALVAALPELHQSMAAQTTQLARGIELAQWLVKTAEQRLQCATI</sequence>
<dbReference type="NCBIfam" id="TIGR03837">
    <property type="entry name" value="efp_Arg_rhamno"/>
    <property type="match status" value="1"/>
</dbReference>
<dbReference type="STRING" id="1860122.A9404_12485"/>
<name>A0A191ZJS2_9GAMM</name>
<evidence type="ECO:0000256" key="4">
    <source>
        <dbReference type="ARBA" id="ARBA00024346"/>
    </source>
</evidence>
<comment type="catalytic activity">
    <reaction evidence="7">
        <text>dTDP-beta-L-rhamnose + L-arginyl-[protein] = N(omega)-(alpha-L-rhamnosyl)-L-arginyl-[protein] + dTDP + H(+)</text>
        <dbReference type="Rhea" id="RHEA:66692"/>
        <dbReference type="Rhea" id="RHEA-COMP:10532"/>
        <dbReference type="Rhea" id="RHEA-COMP:17096"/>
        <dbReference type="ChEBI" id="CHEBI:15378"/>
        <dbReference type="ChEBI" id="CHEBI:29965"/>
        <dbReference type="ChEBI" id="CHEBI:57510"/>
        <dbReference type="ChEBI" id="CHEBI:58369"/>
        <dbReference type="ChEBI" id="CHEBI:167445"/>
    </reaction>
    <physiologicalReaction direction="left-to-right" evidence="7">
        <dbReference type="Rhea" id="RHEA:66693"/>
    </physiologicalReaction>
</comment>
<evidence type="ECO:0000256" key="5">
    <source>
        <dbReference type="ARBA" id="ARBA00024416"/>
    </source>
</evidence>
<dbReference type="PIRSF" id="PIRSF015557">
    <property type="entry name" value="UCP015557"/>
    <property type="match status" value="1"/>
</dbReference>
<dbReference type="Pfam" id="PF10093">
    <property type="entry name" value="EarP"/>
    <property type="match status" value="1"/>
</dbReference>
<dbReference type="OrthoDB" id="209085at2"/>
<dbReference type="GO" id="GO:0106361">
    <property type="term" value="F:protein-arginine rhamnosyltransferase activity"/>
    <property type="evidence" value="ECO:0007669"/>
    <property type="project" value="InterPro"/>
</dbReference>
<keyword evidence="9" id="KW-1185">Reference proteome</keyword>
<evidence type="ECO:0000256" key="7">
    <source>
        <dbReference type="ARBA" id="ARBA00048472"/>
    </source>
</evidence>
<protein>
    <recommendedName>
        <fullName evidence="5">Protein-arginine rhamnosyltransferase</fullName>
    </recommendedName>
    <alternativeName>
        <fullName evidence="6">EF-P arginine rhamnosyltransferase</fullName>
    </alternativeName>
</protein>
<evidence type="ECO:0000256" key="1">
    <source>
        <dbReference type="ARBA" id="ARBA00022676"/>
    </source>
</evidence>
<dbReference type="KEGG" id="haz:A9404_12485"/>
<accession>A0A191ZJS2</accession>
<evidence type="ECO:0000256" key="6">
    <source>
        <dbReference type="ARBA" id="ARBA00030025"/>
    </source>
</evidence>
<evidence type="ECO:0000313" key="9">
    <source>
        <dbReference type="Proteomes" id="UP000078596"/>
    </source>
</evidence>
<comment type="similarity">
    <text evidence="4">Belongs to the glycosyltransferase 104 family.</text>
</comment>
<gene>
    <name evidence="8" type="ORF">A9404_12485</name>
</gene>
<dbReference type="EMBL" id="CP016027">
    <property type="protein sequence ID" value="ANJ68083.1"/>
    <property type="molecule type" value="Genomic_DNA"/>
</dbReference>